<dbReference type="PANTHER" id="PTHR40278">
    <property type="entry name" value="DNA UTILIZATION PROTEIN HOFN"/>
    <property type="match status" value="1"/>
</dbReference>
<evidence type="ECO:0000256" key="2">
    <source>
        <dbReference type="SAM" id="Phobius"/>
    </source>
</evidence>
<protein>
    <submittedName>
        <fullName evidence="3">Fimbrial assembly protein PilN</fullName>
    </submittedName>
</protein>
<dbReference type="PANTHER" id="PTHR40278:SF2">
    <property type="entry name" value="TYPE IV PILUS INNER MEMBRANE COMPONENT PILN"/>
    <property type="match status" value="1"/>
</dbReference>
<accession>A0A1J5R0K6</accession>
<proteinExistence type="predicted"/>
<feature type="transmembrane region" description="Helical" evidence="2">
    <location>
        <begin position="22"/>
        <end position="49"/>
    </location>
</feature>
<dbReference type="Pfam" id="PF05137">
    <property type="entry name" value="PilN"/>
    <property type="match status" value="1"/>
</dbReference>
<organism evidence="3">
    <name type="scientific">mine drainage metagenome</name>
    <dbReference type="NCBI Taxonomy" id="410659"/>
    <lineage>
        <taxon>unclassified sequences</taxon>
        <taxon>metagenomes</taxon>
        <taxon>ecological metagenomes</taxon>
    </lineage>
</organism>
<feature type="coiled-coil region" evidence="1">
    <location>
        <begin position="49"/>
        <end position="93"/>
    </location>
</feature>
<dbReference type="InterPro" id="IPR052534">
    <property type="entry name" value="Extracell_DNA_Util/SecSys_Comp"/>
</dbReference>
<keyword evidence="2" id="KW-1133">Transmembrane helix</keyword>
<dbReference type="GO" id="GO:0043683">
    <property type="term" value="P:type IV pilus assembly"/>
    <property type="evidence" value="ECO:0007669"/>
    <property type="project" value="TreeGrafter"/>
</dbReference>
<keyword evidence="2" id="KW-0472">Membrane</keyword>
<name>A0A1J5R0K6_9ZZZZ</name>
<keyword evidence="1" id="KW-0175">Coiled coil</keyword>
<sequence length="201" mass="21973">MNIVLINLLPHREARRKKRREAFYVGVAASLLVGGLLLGAGDLGLGALIDAQQSRNAFLQSQIDQLNHQIRDIATLRQEIDALRARQQAVEDLQADRNLPVYLFEDLTADTPAGVRIDSVHQQGPSVLIQGVALSQERVADFLRLLAAGHGWLEKPELIEIHSAVQNVGGDTQTVSAFQLRVTLRKPKPPKTGASAPHKGH</sequence>
<evidence type="ECO:0000256" key="1">
    <source>
        <dbReference type="SAM" id="Coils"/>
    </source>
</evidence>
<comment type="caution">
    <text evidence="3">The sequence shown here is derived from an EMBL/GenBank/DDBJ whole genome shotgun (WGS) entry which is preliminary data.</text>
</comment>
<gene>
    <name evidence="3" type="ORF">GALL_286170</name>
</gene>
<dbReference type="AlphaFoldDB" id="A0A1J5R0K6"/>
<evidence type="ECO:0000313" key="3">
    <source>
        <dbReference type="EMBL" id="OIQ89486.1"/>
    </source>
</evidence>
<dbReference type="InterPro" id="IPR007813">
    <property type="entry name" value="PilN"/>
</dbReference>
<dbReference type="GO" id="GO:0043107">
    <property type="term" value="P:type IV pilus-dependent motility"/>
    <property type="evidence" value="ECO:0007669"/>
    <property type="project" value="TreeGrafter"/>
</dbReference>
<dbReference type="EMBL" id="MLJW01000328">
    <property type="protein sequence ID" value="OIQ89486.1"/>
    <property type="molecule type" value="Genomic_DNA"/>
</dbReference>
<reference evidence="3" key="1">
    <citation type="submission" date="2016-10" db="EMBL/GenBank/DDBJ databases">
        <title>Sequence of Gallionella enrichment culture.</title>
        <authorList>
            <person name="Poehlein A."/>
            <person name="Muehling M."/>
            <person name="Daniel R."/>
        </authorList>
    </citation>
    <scope>NUCLEOTIDE SEQUENCE</scope>
</reference>
<keyword evidence="2" id="KW-0812">Transmembrane</keyword>